<reference evidence="2" key="1">
    <citation type="submission" date="2016-11" db="EMBL/GenBank/DDBJ databases">
        <authorList>
            <person name="Varghese N."/>
            <person name="Submissions S."/>
        </authorList>
    </citation>
    <scope>NUCLEOTIDE SEQUENCE [LARGE SCALE GENOMIC DNA]</scope>
    <source>
        <strain evidence="2">DSM 100564</strain>
    </source>
</reference>
<proteinExistence type="predicted"/>
<evidence type="ECO:0000313" key="2">
    <source>
        <dbReference type="Proteomes" id="UP000183982"/>
    </source>
</evidence>
<dbReference type="AlphaFoldDB" id="A0A1M6S9M6"/>
<name>A0A1M6S9M6_9RHOB</name>
<evidence type="ECO:0000313" key="1">
    <source>
        <dbReference type="EMBL" id="SHK41463.1"/>
    </source>
</evidence>
<organism evidence="1 2">
    <name type="scientific">Shimia gijangensis</name>
    <dbReference type="NCBI Taxonomy" id="1470563"/>
    <lineage>
        <taxon>Bacteria</taxon>
        <taxon>Pseudomonadati</taxon>
        <taxon>Pseudomonadota</taxon>
        <taxon>Alphaproteobacteria</taxon>
        <taxon>Rhodobacterales</taxon>
        <taxon>Roseobacteraceae</taxon>
    </lineage>
</organism>
<sequence>MTSRLYCEPACLNEIVCGKERAVAHDIENHQTTVTVSPYSSWALALQTFALGPLDMGLEPTEGLSSFSEHGI</sequence>
<dbReference type="Proteomes" id="UP000183982">
    <property type="component" value="Unassembled WGS sequence"/>
</dbReference>
<accession>A0A1M6S9M6</accession>
<dbReference type="EMBL" id="FQZQ01000028">
    <property type="protein sequence ID" value="SHK41463.1"/>
    <property type="molecule type" value="Genomic_DNA"/>
</dbReference>
<protein>
    <submittedName>
        <fullName evidence="1">Uncharacterized protein</fullName>
    </submittedName>
</protein>
<keyword evidence="2" id="KW-1185">Reference proteome</keyword>
<gene>
    <name evidence="1" type="ORF">SAMN05444000_12829</name>
</gene>